<reference evidence="2 3" key="1">
    <citation type="submission" date="2017-10" db="EMBL/GenBank/DDBJ databases">
        <title>Comparative genomics in systemic dimorphic fungi from Ajellomycetaceae.</title>
        <authorList>
            <person name="Munoz J.F."/>
            <person name="Mcewen J.G."/>
            <person name="Clay O.K."/>
            <person name="Cuomo C.A."/>
        </authorList>
    </citation>
    <scope>NUCLEOTIDE SEQUENCE [LARGE SCALE GENOMIC DNA]</scope>
    <source>
        <strain evidence="2 3">UAMH4076</strain>
    </source>
</reference>
<comment type="caution">
    <text evidence="2">The sequence shown here is derived from an EMBL/GenBank/DDBJ whole genome shotgun (WGS) entry which is preliminary data.</text>
</comment>
<evidence type="ECO:0008006" key="4">
    <source>
        <dbReference type="Google" id="ProtNLM"/>
    </source>
</evidence>
<dbReference type="AlphaFoldDB" id="A0A2B7ZTL1"/>
<keyword evidence="1" id="KW-0732">Signal</keyword>
<keyword evidence="3" id="KW-1185">Reference proteome</keyword>
<dbReference type="STRING" id="73230.A0A2B7ZTL1"/>
<evidence type="ECO:0000313" key="3">
    <source>
        <dbReference type="Proteomes" id="UP000226031"/>
    </source>
</evidence>
<feature type="signal peptide" evidence="1">
    <location>
        <begin position="1"/>
        <end position="18"/>
    </location>
</feature>
<accession>A0A2B7ZTL1</accession>
<dbReference type="InterPro" id="IPR052953">
    <property type="entry name" value="Ser-rich/MCO-related"/>
</dbReference>
<dbReference type="VEuPathDB" id="FungiDB:EMCG_06633"/>
<proteinExistence type="predicted"/>
<dbReference type="CDD" id="cd00920">
    <property type="entry name" value="Cupredoxin"/>
    <property type="match status" value="1"/>
</dbReference>
<name>A0A2B7ZTL1_9EURO</name>
<dbReference type="Gene3D" id="2.60.40.420">
    <property type="entry name" value="Cupredoxins - blue copper proteins"/>
    <property type="match status" value="2"/>
</dbReference>
<dbReference type="PANTHER" id="PTHR34883">
    <property type="entry name" value="SERINE-RICH PROTEIN, PUTATIVE-RELATED-RELATED"/>
    <property type="match status" value="1"/>
</dbReference>
<sequence>MKLLALSVIALSAIAVASDDIAARGSHGGKKHYVKVGTFDGEVKFVPNEINAAVGDTVYFDFLAKAHSLTESTFKTPCTFKHGGIDTGLKPNPNNEPGLFKYPLKVTSTKPRWFYCKQPGPPNHCGKGMVFGLNPAGKMAKFIKHAKVQGTAPPVSCSPIPGHITQKVTVGLDKGKTLRYSPEYLLKVAKGSKIHFDFRAANHTLTESSFDKPCTPLGKRRAIDTGFNHANPEDIPELKPFDFIARSNKPRYFYCRQGGSTAKSHCGKGMVFAINVNEHKFKQFQERAMATLAKE</sequence>
<evidence type="ECO:0000313" key="2">
    <source>
        <dbReference type="EMBL" id="PGH37025.1"/>
    </source>
</evidence>
<protein>
    <recommendedName>
        <fullName evidence="4">Phytocyanin domain-containing protein</fullName>
    </recommendedName>
</protein>
<gene>
    <name evidence="2" type="ORF">GX50_00008</name>
</gene>
<feature type="chain" id="PRO_5012337947" description="Phytocyanin domain-containing protein" evidence="1">
    <location>
        <begin position="19"/>
        <end position="295"/>
    </location>
</feature>
<dbReference type="Proteomes" id="UP000226031">
    <property type="component" value="Unassembled WGS sequence"/>
</dbReference>
<evidence type="ECO:0000256" key="1">
    <source>
        <dbReference type="SAM" id="SignalP"/>
    </source>
</evidence>
<organism evidence="2 3">
    <name type="scientific">[Emmonsia] crescens</name>
    <dbReference type="NCBI Taxonomy" id="73230"/>
    <lineage>
        <taxon>Eukaryota</taxon>
        <taxon>Fungi</taxon>
        <taxon>Dikarya</taxon>
        <taxon>Ascomycota</taxon>
        <taxon>Pezizomycotina</taxon>
        <taxon>Eurotiomycetes</taxon>
        <taxon>Eurotiomycetidae</taxon>
        <taxon>Onygenales</taxon>
        <taxon>Ajellomycetaceae</taxon>
        <taxon>Emergomyces</taxon>
    </lineage>
</organism>
<dbReference type="PANTHER" id="PTHR34883:SF15">
    <property type="entry name" value="EXTRACELLULAR SERINE-RICH PROTEIN"/>
    <property type="match status" value="1"/>
</dbReference>
<dbReference type="EMBL" id="PDND01000001">
    <property type="protein sequence ID" value="PGH37025.1"/>
    <property type="molecule type" value="Genomic_DNA"/>
</dbReference>
<dbReference type="InterPro" id="IPR008972">
    <property type="entry name" value="Cupredoxin"/>
</dbReference>
<dbReference type="SUPFAM" id="SSF49503">
    <property type="entry name" value="Cupredoxins"/>
    <property type="match status" value="2"/>
</dbReference>